<name>A0A512C2B8_9HYPH</name>
<feature type="transmembrane region" description="Helical" evidence="7">
    <location>
        <begin position="241"/>
        <end position="264"/>
    </location>
</feature>
<evidence type="ECO:0000256" key="6">
    <source>
        <dbReference type="ARBA" id="ARBA00023136"/>
    </source>
</evidence>
<evidence type="ECO:0000256" key="4">
    <source>
        <dbReference type="ARBA" id="ARBA00022692"/>
    </source>
</evidence>
<comment type="similarity">
    <text evidence="7">Belongs to the binding-protein-dependent transport system permease family.</text>
</comment>
<dbReference type="CDD" id="cd06261">
    <property type="entry name" value="TM_PBP2"/>
    <property type="match status" value="1"/>
</dbReference>
<keyword evidence="3" id="KW-1003">Cell membrane</keyword>
<reference evidence="9 10" key="1">
    <citation type="submission" date="2019-07" db="EMBL/GenBank/DDBJ databases">
        <title>Whole genome shotgun sequence of Microvirga aerophila NBRC 106136.</title>
        <authorList>
            <person name="Hosoyama A."/>
            <person name="Uohara A."/>
            <person name="Ohji S."/>
            <person name="Ichikawa N."/>
        </authorList>
    </citation>
    <scope>NUCLEOTIDE SEQUENCE [LARGE SCALE GENOMIC DNA]</scope>
    <source>
        <strain evidence="9 10">NBRC 106136</strain>
    </source>
</reference>
<dbReference type="Gene3D" id="1.10.3720.10">
    <property type="entry name" value="MetI-like"/>
    <property type="match status" value="1"/>
</dbReference>
<feature type="transmembrane region" description="Helical" evidence="7">
    <location>
        <begin position="9"/>
        <end position="34"/>
    </location>
</feature>
<keyword evidence="10" id="KW-1185">Reference proteome</keyword>
<evidence type="ECO:0000256" key="1">
    <source>
        <dbReference type="ARBA" id="ARBA00004651"/>
    </source>
</evidence>
<keyword evidence="5 7" id="KW-1133">Transmembrane helix</keyword>
<feature type="transmembrane region" description="Helical" evidence="7">
    <location>
        <begin position="108"/>
        <end position="132"/>
    </location>
</feature>
<dbReference type="SUPFAM" id="SSF161098">
    <property type="entry name" value="MetI-like"/>
    <property type="match status" value="1"/>
</dbReference>
<dbReference type="PROSITE" id="PS50928">
    <property type="entry name" value="ABC_TM1"/>
    <property type="match status" value="1"/>
</dbReference>
<feature type="domain" description="ABC transmembrane type-1" evidence="8">
    <location>
        <begin position="73"/>
        <end position="264"/>
    </location>
</feature>
<keyword evidence="2 7" id="KW-0813">Transport</keyword>
<accession>A0A512C2B8</accession>
<dbReference type="Pfam" id="PF00528">
    <property type="entry name" value="BPD_transp_1"/>
    <property type="match status" value="1"/>
</dbReference>
<evidence type="ECO:0000313" key="10">
    <source>
        <dbReference type="Proteomes" id="UP000321085"/>
    </source>
</evidence>
<dbReference type="AlphaFoldDB" id="A0A512C2B8"/>
<evidence type="ECO:0000256" key="7">
    <source>
        <dbReference type="RuleBase" id="RU363032"/>
    </source>
</evidence>
<proteinExistence type="inferred from homology"/>
<dbReference type="GO" id="GO:0055085">
    <property type="term" value="P:transmembrane transport"/>
    <property type="evidence" value="ECO:0007669"/>
    <property type="project" value="InterPro"/>
</dbReference>
<dbReference type="Proteomes" id="UP000321085">
    <property type="component" value="Unassembled WGS sequence"/>
</dbReference>
<dbReference type="InterPro" id="IPR035906">
    <property type="entry name" value="MetI-like_sf"/>
</dbReference>
<dbReference type="InterPro" id="IPR050901">
    <property type="entry name" value="BP-dep_ABC_trans_perm"/>
</dbReference>
<dbReference type="GO" id="GO:0005886">
    <property type="term" value="C:plasma membrane"/>
    <property type="evidence" value="ECO:0007669"/>
    <property type="project" value="UniProtKB-SubCell"/>
</dbReference>
<evidence type="ECO:0000256" key="2">
    <source>
        <dbReference type="ARBA" id="ARBA00022448"/>
    </source>
</evidence>
<comment type="subcellular location">
    <subcellularLocation>
        <location evidence="1 7">Cell membrane</location>
        <topology evidence="1 7">Multi-pass membrane protein</topology>
    </subcellularLocation>
</comment>
<evidence type="ECO:0000256" key="5">
    <source>
        <dbReference type="ARBA" id="ARBA00022989"/>
    </source>
</evidence>
<evidence type="ECO:0000259" key="8">
    <source>
        <dbReference type="PROSITE" id="PS50928"/>
    </source>
</evidence>
<feature type="transmembrane region" description="Helical" evidence="7">
    <location>
        <begin position="79"/>
        <end position="99"/>
    </location>
</feature>
<evidence type="ECO:0000313" key="9">
    <source>
        <dbReference type="EMBL" id="GEO18177.1"/>
    </source>
</evidence>
<dbReference type="EMBL" id="BJYU01000162">
    <property type="protein sequence ID" value="GEO18177.1"/>
    <property type="molecule type" value="Genomic_DNA"/>
</dbReference>
<dbReference type="PANTHER" id="PTHR32243:SF18">
    <property type="entry name" value="INNER MEMBRANE ABC TRANSPORTER PERMEASE PROTEIN YCJP"/>
    <property type="match status" value="1"/>
</dbReference>
<dbReference type="InterPro" id="IPR000515">
    <property type="entry name" value="MetI-like"/>
</dbReference>
<feature type="transmembrane region" description="Helical" evidence="7">
    <location>
        <begin position="213"/>
        <end position="234"/>
    </location>
</feature>
<sequence>MIAGRKNNWVLRIVIVLGVVLLVVCSLFPAYYMLLTSLKTDQLLLSQPPRFWFTPVLDNYIKLLVEDDFGRYYWNSINVALWSTLIAVFLGTMMAFAFLKVPFNGKKALFFLILIPRSFPPVTTIIPVFFAVRALGMMDEVLTLIFFEAAVRLPLVVWVMRGFLRSIPHELVEAALLDGCSLSQAFFRVVLPLAVPGLVAVGIICFIDTWNAFLVPLVLTNFNAVTAPVALMSYAETEEQLVWGVIAAGGFLTILPILVFALLLHRFLLRGLSAGAVK</sequence>
<keyword evidence="6 7" id="KW-0472">Membrane</keyword>
<feature type="transmembrane region" description="Helical" evidence="7">
    <location>
        <begin position="144"/>
        <end position="164"/>
    </location>
</feature>
<evidence type="ECO:0000256" key="3">
    <source>
        <dbReference type="ARBA" id="ARBA00022475"/>
    </source>
</evidence>
<keyword evidence="4 7" id="KW-0812">Transmembrane</keyword>
<protein>
    <submittedName>
        <fullName evidence="9">Binding-protein-dependent transport system inner membrane protein</fullName>
    </submittedName>
</protein>
<dbReference type="RefSeq" id="WP_147022874.1">
    <property type="nucleotide sequence ID" value="NZ_BJYU01000162.1"/>
</dbReference>
<comment type="caution">
    <text evidence="9">The sequence shown here is derived from an EMBL/GenBank/DDBJ whole genome shotgun (WGS) entry which is preliminary data.</text>
</comment>
<gene>
    <name evidence="9" type="ORF">MAE02_58730</name>
</gene>
<organism evidence="9 10">
    <name type="scientific">Microvirga aerophila</name>
    <dbReference type="NCBI Taxonomy" id="670291"/>
    <lineage>
        <taxon>Bacteria</taxon>
        <taxon>Pseudomonadati</taxon>
        <taxon>Pseudomonadota</taxon>
        <taxon>Alphaproteobacteria</taxon>
        <taxon>Hyphomicrobiales</taxon>
        <taxon>Methylobacteriaceae</taxon>
        <taxon>Microvirga</taxon>
    </lineage>
</organism>
<dbReference type="PANTHER" id="PTHR32243">
    <property type="entry name" value="MALTOSE TRANSPORT SYSTEM PERMEASE-RELATED"/>
    <property type="match status" value="1"/>
</dbReference>
<feature type="transmembrane region" description="Helical" evidence="7">
    <location>
        <begin position="185"/>
        <end position="207"/>
    </location>
</feature>